<dbReference type="EMBL" id="MT142162">
    <property type="protein sequence ID" value="QJA75405.1"/>
    <property type="molecule type" value="Genomic_DNA"/>
</dbReference>
<accession>A0A6M3K3U1</accession>
<dbReference type="AlphaFoldDB" id="A0A6M3K3U1"/>
<organism evidence="1">
    <name type="scientific">viral metagenome</name>
    <dbReference type="NCBI Taxonomy" id="1070528"/>
    <lineage>
        <taxon>unclassified sequences</taxon>
        <taxon>metagenomes</taxon>
        <taxon>organismal metagenomes</taxon>
    </lineage>
</organism>
<sequence>MIGAKRQQWPRPVIDVHGPEDIEHAREVAEDIAAKDSTRSELLRDIRARHIDNFHLLQKTGIKEKMFDSMQEAALFVHERVTVAFSKLGVDPGLFYRTQKLISQTMHKAPTQSQINEFSKIAKQLDIAMVQAGVTMAGPDMNKPFNFTAFKFYAGVATGAIDSRELTREQARDKAQSELEDAKKHGIYWWKGAEIAYFITSPPLQIPGNYMVHETGSLVMPRSNLVVVGTNIPEGVVTLHGIGGMVH</sequence>
<evidence type="ECO:0000313" key="1">
    <source>
        <dbReference type="EMBL" id="QJA75405.1"/>
    </source>
</evidence>
<name>A0A6M3K3U1_9ZZZZ</name>
<gene>
    <name evidence="1" type="ORF">MM415A01786_0003</name>
</gene>
<reference evidence="1" key="1">
    <citation type="submission" date="2020-03" db="EMBL/GenBank/DDBJ databases">
        <title>The deep terrestrial virosphere.</title>
        <authorList>
            <person name="Holmfeldt K."/>
            <person name="Nilsson E."/>
            <person name="Simone D."/>
            <person name="Lopez-Fernandez M."/>
            <person name="Wu X."/>
            <person name="de Brujin I."/>
            <person name="Lundin D."/>
            <person name="Andersson A."/>
            <person name="Bertilsson S."/>
            <person name="Dopson M."/>
        </authorList>
    </citation>
    <scope>NUCLEOTIDE SEQUENCE</scope>
    <source>
        <strain evidence="1">MM415A01786</strain>
    </source>
</reference>
<protein>
    <submittedName>
        <fullName evidence="1">Uncharacterized protein</fullName>
    </submittedName>
</protein>
<proteinExistence type="predicted"/>